<dbReference type="Gramene" id="KQL13663">
    <property type="protein sequence ID" value="KQL13663"/>
    <property type="gene ID" value="SETIT_022393mg"/>
</dbReference>
<dbReference type="PANTHER" id="PTHR34709">
    <property type="entry name" value="OS10G0396666 PROTEIN"/>
    <property type="match status" value="1"/>
</dbReference>
<keyword evidence="1" id="KW-1133">Transmembrane helix</keyword>
<feature type="transmembrane region" description="Helical" evidence="1">
    <location>
        <begin position="352"/>
        <end position="371"/>
    </location>
</feature>
<name>K3Z773_SETIT</name>
<evidence type="ECO:0000256" key="1">
    <source>
        <dbReference type="SAM" id="Phobius"/>
    </source>
</evidence>
<dbReference type="EMBL" id="AGNK02001469">
    <property type="status" value="NOT_ANNOTATED_CDS"/>
    <property type="molecule type" value="Genomic_DNA"/>
</dbReference>
<dbReference type="SUPFAM" id="SSF81383">
    <property type="entry name" value="F-box domain"/>
    <property type="match status" value="1"/>
</dbReference>
<dbReference type="InParanoid" id="K3Z773"/>
<dbReference type="ExpressionAtlas" id="K3Z773">
    <property type="expression patterns" value="baseline"/>
</dbReference>
<accession>K3Z773</accession>
<dbReference type="AlphaFoldDB" id="K3Z773"/>
<dbReference type="PANTHER" id="PTHR34709:SF68">
    <property type="entry name" value="OS07G0550432 PROTEIN"/>
    <property type="match status" value="1"/>
</dbReference>
<keyword evidence="1" id="KW-0472">Membrane</keyword>
<organism evidence="2 3">
    <name type="scientific">Setaria italica</name>
    <name type="common">Foxtail millet</name>
    <name type="synonym">Panicum italicum</name>
    <dbReference type="NCBI Taxonomy" id="4555"/>
    <lineage>
        <taxon>Eukaryota</taxon>
        <taxon>Viridiplantae</taxon>
        <taxon>Streptophyta</taxon>
        <taxon>Embryophyta</taxon>
        <taxon>Tracheophyta</taxon>
        <taxon>Spermatophyta</taxon>
        <taxon>Magnoliopsida</taxon>
        <taxon>Liliopsida</taxon>
        <taxon>Poales</taxon>
        <taxon>Poaceae</taxon>
        <taxon>PACMAD clade</taxon>
        <taxon>Panicoideae</taxon>
        <taxon>Panicodae</taxon>
        <taxon>Paniceae</taxon>
        <taxon>Cenchrinae</taxon>
        <taxon>Setaria</taxon>
    </lineage>
</organism>
<keyword evidence="1" id="KW-0812">Transmembrane</keyword>
<sequence length="372" mass="40956">MDAGEDCISGLPDELLHAILVRLGSTRAAVRTGVLSRRWRHVWASLPELVLEERVDAPPPPASFLDTVDAALAACDAPALERLSIALRAEYGGGVLAGRIEPWLRFASERVVGALFLYVPPRILPFFEPEVDGEEAAVLELPASGGVTGMDLSLGGPWRLRPPSSGFELTSLVCTQCPCLRDPNLLIMLVDASNLSVRSESLQSLWFSVWKTRQLEIVASRLEKLSVSNAIDEARISALKLAELSWSNAAYDPRCHQFDDVGHRLRLLELGQSSTVASLMQQFDEVDELKLGISIPQGIDGYESFLNATNKLPKCKILSISSAWEHHGLVPGMLHLLRSCNSTRKLSLFDCYLYMGIFLILVAPWFELLIVV</sequence>
<reference evidence="2" key="2">
    <citation type="submission" date="2018-08" db="UniProtKB">
        <authorList>
            <consortium name="EnsemblPlants"/>
        </authorList>
    </citation>
    <scope>IDENTIFICATION</scope>
    <source>
        <strain evidence="2">Yugu1</strain>
    </source>
</reference>
<dbReference type="Proteomes" id="UP000004995">
    <property type="component" value="Unassembled WGS sequence"/>
</dbReference>
<dbReference type="InterPro" id="IPR036047">
    <property type="entry name" value="F-box-like_dom_sf"/>
</dbReference>
<proteinExistence type="predicted"/>
<keyword evidence="3" id="KW-1185">Reference proteome</keyword>
<protein>
    <recommendedName>
        <fullName evidence="4">F-box domain-containing protein</fullName>
    </recommendedName>
</protein>
<evidence type="ECO:0000313" key="3">
    <source>
        <dbReference type="Proteomes" id="UP000004995"/>
    </source>
</evidence>
<reference evidence="3" key="1">
    <citation type="journal article" date="2012" name="Nat. Biotechnol.">
        <title>Reference genome sequence of the model plant Setaria.</title>
        <authorList>
            <person name="Bennetzen J.L."/>
            <person name="Schmutz J."/>
            <person name="Wang H."/>
            <person name="Percifield R."/>
            <person name="Hawkins J."/>
            <person name="Pontaroli A.C."/>
            <person name="Estep M."/>
            <person name="Feng L."/>
            <person name="Vaughn J.N."/>
            <person name="Grimwood J."/>
            <person name="Jenkins J."/>
            <person name="Barry K."/>
            <person name="Lindquist E."/>
            <person name="Hellsten U."/>
            <person name="Deshpande S."/>
            <person name="Wang X."/>
            <person name="Wu X."/>
            <person name="Mitros T."/>
            <person name="Triplett J."/>
            <person name="Yang X."/>
            <person name="Ye C.Y."/>
            <person name="Mauro-Herrera M."/>
            <person name="Wang L."/>
            <person name="Li P."/>
            <person name="Sharma M."/>
            <person name="Sharma R."/>
            <person name="Ronald P.C."/>
            <person name="Panaud O."/>
            <person name="Kellogg E.A."/>
            <person name="Brutnell T.P."/>
            <person name="Doust A.N."/>
            <person name="Tuskan G.A."/>
            <person name="Rokhsar D."/>
            <person name="Devos K.M."/>
        </authorList>
    </citation>
    <scope>NUCLEOTIDE SEQUENCE [LARGE SCALE GENOMIC DNA]</scope>
    <source>
        <strain evidence="3">cv. Yugu1</strain>
    </source>
</reference>
<dbReference type="InterPro" id="IPR055312">
    <property type="entry name" value="FBL15-like"/>
</dbReference>
<dbReference type="EnsemblPlants" id="KQL13663">
    <property type="protein sequence ID" value="KQL13663"/>
    <property type="gene ID" value="SETIT_022393mg"/>
</dbReference>
<evidence type="ECO:0008006" key="4">
    <source>
        <dbReference type="Google" id="ProtNLM"/>
    </source>
</evidence>
<evidence type="ECO:0000313" key="2">
    <source>
        <dbReference type="EnsemblPlants" id="KQL13663"/>
    </source>
</evidence>